<evidence type="ECO:0000256" key="2">
    <source>
        <dbReference type="ARBA" id="ARBA00006161"/>
    </source>
</evidence>
<dbReference type="InterPro" id="IPR010160">
    <property type="entry name" value="CRISPR-assoc_prot_Cmr5"/>
</dbReference>
<name>A0A521ANW3_9BACL</name>
<dbReference type="EMBL" id="FXTI01000001">
    <property type="protein sequence ID" value="SMO36441.1"/>
    <property type="molecule type" value="Genomic_DNA"/>
</dbReference>
<evidence type="ECO:0000256" key="1">
    <source>
        <dbReference type="ARBA" id="ARBA00004496"/>
    </source>
</evidence>
<organism evidence="6 7">
    <name type="scientific">Melghirimyces algeriensis</name>
    <dbReference type="NCBI Taxonomy" id="910412"/>
    <lineage>
        <taxon>Bacteria</taxon>
        <taxon>Bacillati</taxon>
        <taxon>Bacillota</taxon>
        <taxon>Bacilli</taxon>
        <taxon>Bacillales</taxon>
        <taxon>Thermoactinomycetaceae</taxon>
        <taxon>Melghirimyces</taxon>
    </lineage>
</organism>
<sequence length="145" mass="16368">MNQHLGQDQPTLDQRRAKDAMNKVDDVLKMYPDKAWQDSYADYVERLPATILTNGLGQALAQLLAAAQRGEKTEDPHYLLYKHVSDWLCQKESKAPYSGEEDILQAIINGGRSSYMHAQAEALAWLEWHKKLAVAYLKQPEGGAK</sequence>
<evidence type="ECO:0000256" key="4">
    <source>
        <dbReference type="ARBA" id="ARBA00023118"/>
    </source>
</evidence>
<keyword evidence="7" id="KW-1185">Reference proteome</keyword>
<dbReference type="Proteomes" id="UP000315636">
    <property type="component" value="Unassembled WGS sequence"/>
</dbReference>
<comment type="similarity">
    <text evidence="2">Belongs to the CRISPR system Cmr5 family.</text>
</comment>
<dbReference type="RefSeq" id="WP_142503952.1">
    <property type="nucleotide sequence ID" value="NZ_FXTI01000001.1"/>
</dbReference>
<dbReference type="NCBIfam" id="TIGR01881">
    <property type="entry name" value="cas_Cmr5"/>
    <property type="match status" value="1"/>
</dbReference>
<evidence type="ECO:0000256" key="5">
    <source>
        <dbReference type="ARBA" id="ARBA00030001"/>
    </source>
</evidence>
<keyword evidence="3" id="KW-0963">Cytoplasm</keyword>
<gene>
    <name evidence="6" type="ORF">SAMN06264849_101250</name>
</gene>
<comment type="subcellular location">
    <subcellularLocation>
        <location evidence="1">Cytoplasm</location>
    </subcellularLocation>
</comment>
<accession>A0A521ANW3</accession>
<evidence type="ECO:0000313" key="6">
    <source>
        <dbReference type="EMBL" id="SMO36441.1"/>
    </source>
</evidence>
<dbReference type="InterPro" id="IPR023101">
    <property type="entry name" value="AF1862-like_dom_sf"/>
</dbReference>
<dbReference type="GO" id="GO:0051607">
    <property type="term" value="P:defense response to virus"/>
    <property type="evidence" value="ECO:0007669"/>
    <property type="project" value="UniProtKB-KW"/>
</dbReference>
<dbReference type="SUPFAM" id="SSF158568">
    <property type="entry name" value="AF1862-like"/>
    <property type="match status" value="1"/>
</dbReference>
<dbReference type="OrthoDB" id="285848at2"/>
<proteinExistence type="inferred from homology"/>
<dbReference type="Gene3D" id="1.10.520.30">
    <property type="entry name" value="AF1862-like domain"/>
    <property type="match status" value="1"/>
</dbReference>
<evidence type="ECO:0000256" key="3">
    <source>
        <dbReference type="ARBA" id="ARBA00022490"/>
    </source>
</evidence>
<evidence type="ECO:0000313" key="7">
    <source>
        <dbReference type="Proteomes" id="UP000315636"/>
    </source>
</evidence>
<dbReference type="Pfam" id="PF09701">
    <property type="entry name" value="Cas_Cmr5"/>
    <property type="match status" value="1"/>
</dbReference>
<dbReference type="AlphaFoldDB" id="A0A521ANW3"/>
<reference evidence="6 7" key="1">
    <citation type="submission" date="2017-05" db="EMBL/GenBank/DDBJ databases">
        <authorList>
            <person name="Varghese N."/>
            <person name="Submissions S."/>
        </authorList>
    </citation>
    <scope>NUCLEOTIDE SEQUENCE [LARGE SCALE GENOMIC DNA]</scope>
    <source>
        <strain evidence="6 7">DSM 45474</strain>
    </source>
</reference>
<protein>
    <recommendedName>
        <fullName evidence="5">CRISPR type III-B/RAMP module-associated protein Cmr5</fullName>
    </recommendedName>
</protein>
<dbReference type="GO" id="GO:0005737">
    <property type="term" value="C:cytoplasm"/>
    <property type="evidence" value="ECO:0007669"/>
    <property type="project" value="UniProtKB-SubCell"/>
</dbReference>
<keyword evidence="4" id="KW-0051">Antiviral defense</keyword>